<reference evidence="2" key="1">
    <citation type="journal article" date="2015" name="Proc. Natl. Acad. Sci. U.S.A.">
        <title>Bacterial clade with the ribosomal RNA operon on a small plasmid rather than the chromosome.</title>
        <authorList>
            <person name="Anda M."/>
            <person name="Ohtsubo Y."/>
            <person name="Okubo T."/>
            <person name="Sugawara M."/>
            <person name="Nagata Y."/>
            <person name="Tsuda M."/>
            <person name="Minamisawa K."/>
            <person name="Mitsui H."/>
        </authorList>
    </citation>
    <scope>NUCLEOTIDE SEQUENCE</scope>
    <source>
        <strain evidence="2">JCM 14755</strain>
    </source>
</reference>
<evidence type="ECO:0000313" key="2">
    <source>
        <dbReference type="EMBL" id="BAT27816.1"/>
    </source>
</evidence>
<organism evidence="2">
    <name type="scientific">Aureimonas frigidaquae</name>
    <dbReference type="NCBI Taxonomy" id="424757"/>
    <lineage>
        <taxon>Bacteria</taxon>
        <taxon>Pseudomonadati</taxon>
        <taxon>Pseudomonadota</taxon>
        <taxon>Alphaproteobacteria</taxon>
        <taxon>Hyphomicrobiales</taxon>
        <taxon>Aurantimonadaceae</taxon>
        <taxon>Aureimonas</taxon>
    </lineage>
</organism>
<dbReference type="AlphaFoldDB" id="A0A0P0Z278"/>
<evidence type="ECO:0000256" key="1">
    <source>
        <dbReference type="SAM" id="MobiDB-lite"/>
    </source>
</evidence>
<feature type="compositionally biased region" description="Polar residues" evidence="1">
    <location>
        <begin position="137"/>
        <end position="146"/>
    </location>
</feature>
<accession>A0A0P0Z278</accession>
<dbReference type="EMBL" id="LC066376">
    <property type="protein sequence ID" value="BAT27816.1"/>
    <property type="molecule type" value="Genomic_DNA"/>
</dbReference>
<proteinExistence type="predicted"/>
<protein>
    <submittedName>
        <fullName evidence="2">RTX toxin</fullName>
    </submittedName>
</protein>
<feature type="region of interest" description="Disordered" evidence="1">
    <location>
        <begin position="115"/>
        <end position="146"/>
    </location>
</feature>
<sequence length="146" mass="15962">MHRIIAYRLGDRDQLHPIASQLADIKLQLEMVAEEPTERMDEDDVERRRPSACRFDQTLELGSAIAGGGDPGIDQGVDKLMPMRGAPGFALLTLIGDRDVVLCLPRRGDAQVKRNPLGRAAPYAGHGFDRSIGSMEPNISSKTSPK</sequence>
<name>A0A0P0Z278_9HYPH</name>